<dbReference type="GO" id="GO:0006952">
    <property type="term" value="P:defense response"/>
    <property type="evidence" value="ECO:0007669"/>
    <property type="project" value="InterPro"/>
</dbReference>
<dbReference type="InterPro" id="IPR035892">
    <property type="entry name" value="C2_domain_sf"/>
</dbReference>
<dbReference type="Proteomes" id="UP001140949">
    <property type="component" value="Unassembled WGS sequence"/>
</dbReference>
<comment type="caution">
    <text evidence="3">The sequence shown here is derived from an EMBL/GenBank/DDBJ whole genome shotgun (WGS) entry which is preliminary data.</text>
</comment>
<reference evidence="3" key="1">
    <citation type="journal article" date="2023" name="GigaByte">
        <title>Genome assembly of the bearded iris, Iris pallida Lam.</title>
        <authorList>
            <person name="Bruccoleri R.E."/>
            <person name="Oakeley E.J."/>
            <person name="Faust A.M.E."/>
            <person name="Altorfer M."/>
            <person name="Dessus-Babus S."/>
            <person name="Burckhardt D."/>
            <person name="Oertli M."/>
            <person name="Naumann U."/>
            <person name="Petersen F."/>
            <person name="Wong J."/>
        </authorList>
    </citation>
    <scope>NUCLEOTIDE SEQUENCE</scope>
    <source>
        <strain evidence="3">GSM-AAB239-AS_SAM_17_03QT</strain>
    </source>
</reference>
<accession>A0AAX6DG35</accession>
<sequence>MSHISKSVSEMVKLRIEICILSAHGLGRSSSLWKPQWFAVGWIDPNEKYCTKIDSSGSPNPSWKTRFSVPIDAANSNLQGLSLSVEVYRREPIFQREKLQGAATIALKEFFAKFKRGEAWVEETASFQLRKRNSGSPKGFVDVSVRVFEERPGDRSHSGFGEAISSPSNEIPLAIEDGPAITYPALFQPSFAQFENYTNNETCYSFPSRKVTNPAESSKEFHRPATPPPPPPPSHTGLLPSPFLGTTVHRLPETCISLSGARPSRDTGDPDFASGLGAGALAAGAVIFGDDFLSNSSCPSGFEGGSLNVSTDPPF</sequence>
<reference evidence="3" key="2">
    <citation type="submission" date="2023-04" db="EMBL/GenBank/DDBJ databases">
        <authorList>
            <person name="Bruccoleri R.E."/>
            <person name="Oakeley E.J."/>
            <person name="Faust A.-M."/>
            <person name="Dessus-Babus S."/>
            <person name="Altorfer M."/>
            <person name="Burckhardt D."/>
            <person name="Oertli M."/>
            <person name="Naumann U."/>
            <person name="Petersen F."/>
            <person name="Wong J."/>
        </authorList>
    </citation>
    <scope>NUCLEOTIDE SEQUENCE</scope>
    <source>
        <strain evidence="3">GSM-AAB239-AS_SAM_17_03QT</strain>
        <tissue evidence="3">Leaf</tissue>
    </source>
</reference>
<protein>
    <recommendedName>
        <fullName evidence="2">C2 domain-containing protein</fullName>
    </recommendedName>
</protein>
<dbReference type="InterPro" id="IPR000008">
    <property type="entry name" value="C2_dom"/>
</dbReference>
<dbReference type="AlphaFoldDB" id="A0AAX6DG35"/>
<dbReference type="Pfam" id="PF00168">
    <property type="entry name" value="C2"/>
    <property type="match status" value="1"/>
</dbReference>
<organism evidence="3 4">
    <name type="scientific">Iris pallida</name>
    <name type="common">Sweet iris</name>
    <dbReference type="NCBI Taxonomy" id="29817"/>
    <lineage>
        <taxon>Eukaryota</taxon>
        <taxon>Viridiplantae</taxon>
        <taxon>Streptophyta</taxon>
        <taxon>Embryophyta</taxon>
        <taxon>Tracheophyta</taxon>
        <taxon>Spermatophyta</taxon>
        <taxon>Magnoliopsida</taxon>
        <taxon>Liliopsida</taxon>
        <taxon>Asparagales</taxon>
        <taxon>Iridaceae</taxon>
        <taxon>Iridoideae</taxon>
        <taxon>Irideae</taxon>
        <taxon>Iris</taxon>
    </lineage>
</organism>
<proteinExistence type="predicted"/>
<dbReference type="InterPro" id="IPR044750">
    <property type="entry name" value="C2_SRC2/BAP"/>
</dbReference>
<dbReference type="PANTHER" id="PTHR32246">
    <property type="entry name" value="INGRESSION PROTEIN FIC1"/>
    <property type="match status" value="1"/>
</dbReference>
<keyword evidence="4" id="KW-1185">Reference proteome</keyword>
<evidence type="ECO:0000256" key="1">
    <source>
        <dbReference type="SAM" id="MobiDB-lite"/>
    </source>
</evidence>
<evidence type="ECO:0000313" key="3">
    <source>
        <dbReference type="EMBL" id="KAJ6790685.1"/>
    </source>
</evidence>
<evidence type="ECO:0000259" key="2">
    <source>
        <dbReference type="PROSITE" id="PS50004"/>
    </source>
</evidence>
<evidence type="ECO:0000313" key="4">
    <source>
        <dbReference type="Proteomes" id="UP001140949"/>
    </source>
</evidence>
<feature type="domain" description="C2" evidence="2">
    <location>
        <begin position="1"/>
        <end position="121"/>
    </location>
</feature>
<dbReference type="CDD" id="cd04051">
    <property type="entry name" value="C2_SRC2_like"/>
    <property type="match status" value="1"/>
</dbReference>
<dbReference type="PROSITE" id="PS50004">
    <property type="entry name" value="C2"/>
    <property type="match status" value="1"/>
</dbReference>
<dbReference type="Gene3D" id="2.60.40.150">
    <property type="entry name" value="C2 domain"/>
    <property type="match status" value="1"/>
</dbReference>
<feature type="compositionally biased region" description="Pro residues" evidence="1">
    <location>
        <begin position="225"/>
        <end position="234"/>
    </location>
</feature>
<gene>
    <name evidence="3" type="ORF">M6B38_247540</name>
</gene>
<feature type="region of interest" description="Disordered" evidence="1">
    <location>
        <begin position="208"/>
        <end position="242"/>
    </location>
</feature>
<name>A0AAX6DG35_IRIPA</name>
<dbReference type="SUPFAM" id="SSF49562">
    <property type="entry name" value="C2 domain (Calcium/lipid-binding domain, CaLB)"/>
    <property type="match status" value="1"/>
</dbReference>
<dbReference type="PANTHER" id="PTHR32246:SF15">
    <property type="entry name" value="CALCIUM-DEPENDENT LIPID-BINDING (CALB DOMAIN) FAMILY PROTEIN"/>
    <property type="match status" value="1"/>
</dbReference>
<dbReference type="EMBL" id="JANAVB010045020">
    <property type="protein sequence ID" value="KAJ6790685.1"/>
    <property type="molecule type" value="Genomic_DNA"/>
</dbReference>